<dbReference type="PROSITE" id="PS50941">
    <property type="entry name" value="CHIT_BIND_I_2"/>
    <property type="match status" value="1"/>
</dbReference>
<reference evidence="6 7" key="1">
    <citation type="submission" date="2015-05" db="EMBL/GenBank/DDBJ databases">
        <title>Distinctive expansion of gene families associated with plant cell wall degradation and secondary metabolism in the genomes of grapevine trunk pathogens.</title>
        <authorList>
            <person name="Lawrence D.P."/>
            <person name="Travadon R."/>
            <person name="Rolshausen P.E."/>
            <person name="Baumgartner K."/>
        </authorList>
    </citation>
    <scope>NUCLEOTIDE SEQUENCE [LARGE SCALE GENOMIC DNA]</scope>
    <source>
        <strain evidence="6">DA912</strain>
    </source>
</reference>
<dbReference type="Proteomes" id="UP000034680">
    <property type="component" value="Unassembled WGS sequence"/>
</dbReference>
<keyword evidence="3" id="KW-1015">Disulfide bond</keyword>
<dbReference type="InterPro" id="IPR050314">
    <property type="entry name" value="Glycosyl_Hydrlase_18"/>
</dbReference>
<dbReference type="SUPFAM" id="SSF57016">
    <property type="entry name" value="Plant lectins/antimicrobial peptides"/>
    <property type="match status" value="1"/>
</dbReference>
<dbReference type="EMBL" id="LCUC01000155">
    <property type="protein sequence ID" value="KKY35519.1"/>
    <property type="molecule type" value="Genomic_DNA"/>
</dbReference>
<evidence type="ECO:0000256" key="1">
    <source>
        <dbReference type="ARBA" id="ARBA00012729"/>
    </source>
</evidence>
<evidence type="ECO:0000259" key="4">
    <source>
        <dbReference type="PROSITE" id="PS50941"/>
    </source>
</evidence>
<dbReference type="SUPFAM" id="SSF51445">
    <property type="entry name" value="(Trans)glycosidases"/>
    <property type="match status" value="1"/>
</dbReference>
<evidence type="ECO:0000256" key="3">
    <source>
        <dbReference type="PROSITE-ProRule" id="PRU00261"/>
    </source>
</evidence>
<dbReference type="InterPro" id="IPR036861">
    <property type="entry name" value="Endochitinase-like_sf"/>
</dbReference>
<dbReference type="EC" id="3.2.1.14" evidence="1"/>
<sequence>MVCPSTLASGLGAVGAAAGVANAAAPPRYAVYFDQYHTAVLPNKTLTAGITHVITAFANSSLFASDPVGTYTPFMNLSDIRPMFDNGTQVCLAIGGWGDADGFRKGLATEESRALYASNIAATMDTHGFDCIDIDYEYPGGNGYDYKQVPNSDLVSEIETYPQLLSSIKQAIGGRELSIAVPGLERDMIAYTAESVPLIDSAVDFVNVMSYDLLNRRDNYTRHHTDIQGSLNAIQAYLDRGFAASKLNLGIAFYAKYFTLAANTTCTQPIGCPLALAEDAQGQDTGTSGAATFEASSFPVEVDPSTLTSSTDGSCGTGTLFQCTGSATGGACCSQYGYCGETTAHCGTGCQSEYGTCTDGDKKTTAESFAEAVANGQTDTENGGQWYVDTESGLFWTFDTAELVTQKFTDIIAAKGLGGIMAWSLAEDSNDWSLLKAMQDGVKGLKANATAAAQTKKIRRRRY</sequence>
<dbReference type="Gene3D" id="3.20.20.80">
    <property type="entry name" value="Glycosidases"/>
    <property type="match status" value="1"/>
</dbReference>
<dbReference type="InterPro" id="IPR001223">
    <property type="entry name" value="Glyco_hydro18_cat"/>
</dbReference>
<dbReference type="GO" id="GO:0006032">
    <property type="term" value="P:chitin catabolic process"/>
    <property type="evidence" value="ECO:0007669"/>
    <property type="project" value="TreeGrafter"/>
</dbReference>
<reference evidence="6 7" key="2">
    <citation type="submission" date="2015-05" db="EMBL/GenBank/DDBJ databases">
        <authorList>
            <person name="Morales-Cruz A."/>
            <person name="Amrine K.C."/>
            <person name="Cantu D."/>
        </authorList>
    </citation>
    <scope>NUCLEOTIDE SEQUENCE [LARGE SCALE GENOMIC DNA]</scope>
    <source>
        <strain evidence="6">DA912</strain>
    </source>
</reference>
<dbReference type="InterPro" id="IPR001002">
    <property type="entry name" value="Chitin-bd_1"/>
</dbReference>
<evidence type="ECO:0000313" key="7">
    <source>
        <dbReference type="Proteomes" id="UP000034680"/>
    </source>
</evidence>
<dbReference type="InterPro" id="IPR017853">
    <property type="entry name" value="GH"/>
</dbReference>
<keyword evidence="6" id="KW-0378">Hydrolase</keyword>
<dbReference type="GO" id="GO:0005975">
    <property type="term" value="P:carbohydrate metabolic process"/>
    <property type="evidence" value="ECO:0007669"/>
    <property type="project" value="InterPro"/>
</dbReference>
<keyword evidence="7" id="KW-1185">Reference proteome</keyword>
<dbReference type="GO" id="GO:0008061">
    <property type="term" value="F:chitin binding"/>
    <property type="evidence" value="ECO:0007669"/>
    <property type="project" value="UniProtKB-UniRule"/>
</dbReference>
<feature type="domain" description="Chitin-binding type-1" evidence="4">
    <location>
        <begin position="312"/>
        <end position="359"/>
    </location>
</feature>
<dbReference type="InterPro" id="IPR011583">
    <property type="entry name" value="Chitinase_II/V-like_cat"/>
</dbReference>
<dbReference type="Pfam" id="PF00704">
    <property type="entry name" value="Glyco_hydro_18"/>
    <property type="match status" value="1"/>
</dbReference>
<dbReference type="PROSITE" id="PS51910">
    <property type="entry name" value="GH18_2"/>
    <property type="match status" value="1"/>
</dbReference>
<comment type="caution">
    <text evidence="3">Lacks conserved residue(s) required for the propagation of feature annotation.</text>
</comment>
<dbReference type="CDD" id="cd11618">
    <property type="entry name" value="ChtBD1_1"/>
    <property type="match status" value="1"/>
</dbReference>
<dbReference type="SMART" id="SM00636">
    <property type="entry name" value="Glyco_18"/>
    <property type="match status" value="1"/>
</dbReference>
<evidence type="ECO:0000313" key="6">
    <source>
        <dbReference type="EMBL" id="KKY35519.1"/>
    </source>
</evidence>
<dbReference type="STRING" id="1214573.A0A0G2FNC9"/>
<keyword evidence="2 3" id="KW-0147">Chitin-binding</keyword>
<proteinExistence type="predicted"/>
<dbReference type="OrthoDB" id="73875at2759"/>
<accession>A0A0G2FNC9</accession>
<comment type="caution">
    <text evidence="6">The sequence shown here is derived from an EMBL/GenBank/DDBJ whole genome shotgun (WGS) entry which is preliminary data.</text>
</comment>
<feature type="domain" description="GH18" evidence="5">
    <location>
        <begin position="27"/>
        <end position="445"/>
    </location>
</feature>
<dbReference type="AlphaFoldDB" id="A0A0G2FNC9"/>
<dbReference type="GO" id="GO:0008843">
    <property type="term" value="F:endochitinase activity"/>
    <property type="evidence" value="ECO:0007669"/>
    <property type="project" value="UniProtKB-EC"/>
</dbReference>
<gene>
    <name evidence="6" type="ORF">UCDDA912_g04480</name>
</gene>
<feature type="disulfide bond" evidence="3">
    <location>
        <begin position="332"/>
        <end position="346"/>
    </location>
</feature>
<protein>
    <recommendedName>
        <fullName evidence="1">chitinase</fullName>
        <ecNumber evidence="1">3.2.1.14</ecNumber>
    </recommendedName>
</protein>
<evidence type="ECO:0000259" key="5">
    <source>
        <dbReference type="PROSITE" id="PS51910"/>
    </source>
</evidence>
<organism evidence="6 7">
    <name type="scientific">Diaporthe ampelina</name>
    <dbReference type="NCBI Taxonomy" id="1214573"/>
    <lineage>
        <taxon>Eukaryota</taxon>
        <taxon>Fungi</taxon>
        <taxon>Dikarya</taxon>
        <taxon>Ascomycota</taxon>
        <taxon>Pezizomycotina</taxon>
        <taxon>Sordariomycetes</taxon>
        <taxon>Sordariomycetidae</taxon>
        <taxon>Diaporthales</taxon>
        <taxon>Diaporthaceae</taxon>
        <taxon>Diaporthe</taxon>
    </lineage>
</organism>
<evidence type="ECO:0000256" key="2">
    <source>
        <dbReference type="ARBA" id="ARBA00022669"/>
    </source>
</evidence>
<dbReference type="GO" id="GO:0005576">
    <property type="term" value="C:extracellular region"/>
    <property type="evidence" value="ECO:0007669"/>
    <property type="project" value="TreeGrafter"/>
</dbReference>
<name>A0A0G2FNC9_9PEZI</name>
<dbReference type="PANTHER" id="PTHR11177">
    <property type="entry name" value="CHITINASE"/>
    <property type="match status" value="1"/>
</dbReference>
<dbReference type="PANTHER" id="PTHR11177:SF337">
    <property type="entry name" value="CHITINASE"/>
    <property type="match status" value="1"/>
</dbReference>
<dbReference type="Gene3D" id="3.30.60.10">
    <property type="entry name" value="Endochitinase-like"/>
    <property type="match status" value="1"/>
</dbReference>